<name>W6XW20_COCC2</name>
<dbReference type="RefSeq" id="XP_007715744.1">
    <property type="nucleotide sequence ID" value="XM_007717554.1"/>
</dbReference>
<dbReference type="KEGG" id="bze:COCCADRAFT_105131"/>
<dbReference type="AlphaFoldDB" id="W6XW20"/>
<sequence length="111" mass="11867">CKDCGQESAYRARGSDRRLGLRGSGCETHAKSQPQLGGSTTVARRVPTTRRLPATATDAGLLSNRATHLGSLCYFALGPPPSSPINSSMKESEPLTLDGQKRKGRSWPSVR</sequence>
<accession>W6XW20</accession>
<evidence type="ECO:0000313" key="3">
    <source>
        <dbReference type="Proteomes" id="UP000053841"/>
    </source>
</evidence>
<dbReference type="Proteomes" id="UP000053841">
    <property type="component" value="Unassembled WGS sequence"/>
</dbReference>
<reference evidence="2 3" key="1">
    <citation type="journal article" date="2013" name="PLoS Genet.">
        <title>Comparative genome structure, secondary metabolite, and effector coding capacity across Cochliobolus pathogens.</title>
        <authorList>
            <person name="Condon B.J."/>
            <person name="Leng Y."/>
            <person name="Wu D."/>
            <person name="Bushley K.E."/>
            <person name="Ohm R.A."/>
            <person name="Otillar R."/>
            <person name="Martin J."/>
            <person name="Schackwitz W."/>
            <person name="Grimwood J."/>
            <person name="MohdZainudin N."/>
            <person name="Xue C."/>
            <person name="Wang R."/>
            <person name="Manning V.A."/>
            <person name="Dhillon B."/>
            <person name="Tu Z.J."/>
            <person name="Steffenson B.J."/>
            <person name="Salamov A."/>
            <person name="Sun H."/>
            <person name="Lowry S."/>
            <person name="LaButti K."/>
            <person name="Han J."/>
            <person name="Copeland A."/>
            <person name="Lindquist E."/>
            <person name="Barry K."/>
            <person name="Schmutz J."/>
            <person name="Baker S.E."/>
            <person name="Ciuffetti L.M."/>
            <person name="Grigoriev I.V."/>
            <person name="Zhong S."/>
            <person name="Turgeon B.G."/>
        </authorList>
    </citation>
    <scope>NUCLEOTIDE SEQUENCE [LARGE SCALE GENOMIC DNA]</scope>
    <source>
        <strain evidence="2 3">26-R-13</strain>
    </source>
</reference>
<feature type="compositionally biased region" description="Low complexity" evidence="1">
    <location>
        <begin position="40"/>
        <end position="51"/>
    </location>
</feature>
<proteinExistence type="predicted"/>
<feature type="region of interest" description="Disordered" evidence="1">
    <location>
        <begin position="1"/>
        <end position="51"/>
    </location>
</feature>
<protein>
    <submittedName>
        <fullName evidence="2">Uncharacterized protein</fullName>
    </submittedName>
</protein>
<feature type="non-terminal residue" evidence="2">
    <location>
        <position position="1"/>
    </location>
</feature>
<dbReference type="GeneID" id="19143151"/>
<feature type="region of interest" description="Disordered" evidence="1">
    <location>
        <begin position="80"/>
        <end position="111"/>
    </location>
</feature>
<gene>
    <name evidence="2" type="ORF">COCCADRAFT_105131</name>
</gene>
<keyword evidence="3" id="KW-1185">Reference proteome</keyword>
<dbReference type="EMBL" id="KI964721">
    <property type="protein sequence ID" value="EUC29963.1"/>
    <property type="molecule type" value="Genomic_DNA"/>
</dbReference>
<evidence type="ECO:0000256" key="1">
    <source>
        <dbReference type="SAM" id="MobiDB-lite"/>
    </source>
</evidence>
<evidence type="ECO:0000313" key="2">
    <source>
        <dbReference type="EMBL" id="EUC29963.1"/>
    </source>
</evidence>
<dbReference type="HOGENOM" id="CLU_2164293_0_0_1"/>
<organism evidence="2 3">
    <name type="scientific">Cochliobolus carbonum (strain 26-R-13)</name>
    <name type="common">Maize leaf spot fungus</name>
    <name type="synonym">Bipolaris zeicola</name>
    <dbReference type="NCBI Taxonomy" id="930089"/>
    <lineage>
        <taxon>Eukaryota</taxon>
        <taxon>Fungi</taxon>
        <taxon>Dikarya</taxon>
        <taxon>Ascomycota</taxon>
        <taxon>Pezizomycotina</taxon>
        <taxon>Dothideomycetes</taxon>
        <taxon>Pleosporomycetidae</taxon>
        <taxon>Pleosporales</taxon>
        <taxon>Pleosporineae</taxon>
        <taxon>Pleosporaceae</taxon>
        <taxon>Bipolaris</taxon>
    </lineage>
</organism>